<dbReference type="AlphaFoldDB" id="A0A2U3D2V9"/>
<dbReference type="SUPFAM" id="SSF51695">
    <property type="entry name" value="PLC-like phosphodiesterases"/>
    <property type="match status" value="1"/>
</dbReference>
<organism evidence="2 3">
    <name type="scientific">Sulfoacidibacillus thermotolerans</name>
    <name type="common">Acidibacillus sulfuroxidans</name>
    <dbReference type="NCBI Taxonomy" id="1765684"/>
    <lineage>
        <taxon>Bacteria</taxon>
        <taxon>Bacillati</taxon>
        <taxon>Bacillota</taxon>
        <taxon>Bacilli</taxon>
        <taxon>Bacillales</taxon>
        <taxon>Alicyclobacillaceae</taxon>
        <taxon>Sulfoacidibacillus</taxon>
    </lineage>
</organism>
<name>A0A2U3D2V9_SULT2</name>
<reference evidence="2 3" key="1">
    <citation type="submission" date="2016-11" db="EMBL/GenBank/DDBJ databases">
        <title>Comparative genomics of Acidibacillus ferroxidans species.</title>
        <authorList>
            <person name="Oliveira G."/>
            <person name="Nunes G."/>
            <person name="Oliveira R."/>
            <person name="Araujo F."/>
            <person name="Salim A."/>
            <person name="Scholte L."/>
            <person name="Morais D."/>
            <person name="Nancucheo I."/>
            <person name="Johnson D.B."/>
            <person name="Grail B."/>
            <person name="Bittencourt J."/>
            <person name="Valadares R."/>
        </authorList>
    </citation>
    <scope>NUCLEOTIDE SEQUENCE [LARGE SCALE GENOMIC DNA]</scope>
    <source>
        <strain evidence="2 3">Y002</strain>
    </source>
</reference>
<comment type="caution">
    <text evidence="2">The sequence shown here is derived from an EMBL/GenBank/DDBJ whole genome shotgun (WGS) entry which is preliminary data.</text>
</comment>
<dbReference type="Pfam" id="PF03009">
    <property type="entry name" value="GDPD"/>
    <property type="match status" value="1"/>
</dbReference>
<evidence type="ECO:0000313" key="2">
    <source>
        <dbReference type="EMBL" id="PWI55632.1"/>
    </source>
</evidence>
<dbReference type="PANTHER" id="PTHR46211">
    <property type="entry name" value="GLYCEROPHOSPHORYL DIESTER PHOSPHODIESTERASE"/>
    <property type="match status" value="1"/>
</dbReference>
<dbReference type="PANTHER" id="PTHR46211:SF1">
    <property type="entry name" value="GLYCEROPHOSPHODIESTER PHOSPHODIESTERASE, CYTOPLASMIC"/>
    <property type="match status" value="1"/>
</dbReference>
<dbReference type="InterPro" id="IPR030395">
    <property type="entry name" value="GP_PDE_dom"/>
</dbReference>
<dbReference type="PROSITE" id="PS51704">
    <property type="entry name" value="GP_PDE"/>
    <property type="match status" value="1"/>
</dbReference>
<gene>
    <name evidence="2" type="ORF">BM613_13320</name>
</gene>
<dbReference type="GO" id="GO:0006629">
    <property type="term" value="P:lipid metabolic process"/>
    <property type="evidence" value="ECO:0007669"/>
    <property type="project" value="InterPro"/>
</dbReference>
<evidence type="ECO:0000313" key="3">
    <source>
        <dbReference type="Proteomes" id="UP000245380"/>
    </source>
</evidence>
<sequence length="223" mass="25121">MAAFIKAFEAGAHAIEIDIQRSADGVLVVIHDETVNRTTQGRGYVYSAPFSWLRQLDAGYKFSARFRGERIPTLEEVLSFVESTSLSLNIELKMGKMIYHGIEEQVLAEIKRHGLTNRTTISSFYYPSLLRIKELDEVQPIALLCSKYSPVAPSYAKQFGAEAVHPHWRTVTPSYMNEALQQGIKVRPYTVNDLHVAKVFQTWGIDAIITNHPQRLRSVLGVG</sequence>
<feature type="domain" description="GP-PDE" evidence="1">
    <location>
        <begin position="1"/>
        <end position="220"/>
    </location>
</feature>
<evidence type="ECO:0000259" key="1">
    <source>
        <dbReference type="PROSITE" id="PS51704"/>
    </source>
</evidence>
<proteinExistence type="predicted"/>
<dbReference type="Proteomes" id="UP000245380">
    <property type="component" value="Unassembled WGS sequence"/>
</dbReference>
<protein>
    <recommendedName>
        <fullName evidence="1">GP-PDE domain-containing protein</fullName>
    </recommendedName>
</protein>
<dbReference type="InterPro" id="IPR017946">
    <property type="entry name" value="PLC-like_Pdiesterase_TIM-brl"/>
</dbReference>
<keyword evidence="3" id="KW-1185">Reference proteome</keyword>
<dbReference type="GO" id="GO:0008081">
    <property type="term" value="F:phosphoric diester hydrolase activity"/>
    <property type="evidence" value="ECO:0007669"/>
    <property type="project" value="InterPro"/>
</dbReference>
<accession>A0A2U3D2V9</accession>
<dbReference type="Gene3D" id="3.20.20.190">
    <property type="entry name" value="Phosphatidylinositol (PI) phosphodiesterase"/>
    <property type="match status" value="1"/>
</dbReference>
<dbReference type="EMBL" id="MPDK01000040">
    <property type="protein sequence ID" value="PWI55632.1"/>
    <property type="molecule type" value="Genomic_DNA"/>
</dbReference>